<name>C9MPI1_9BACT</name>
<evidence type="ECO:0000256" key="1">
    <source>
        <dbReference type="SAM" id="SignalP"/>
    </source>
</evidence>
<dbReference type="InterPro" id="IPR032625">
    <property type="entry name" value="M64_N"/>
</dbReference>
<dbReference type="AlphaFoldDB" id="C9MPI1"/>
<dbReference type="InterPro" id="IPR019026">
    <property type="entry name" value="Peptidase_M64_IgA"/>
</dbReference>
<keyword evidence="1" id="KW-0732">Signal</keyword>
<feature type="domain" description="Peptidase M64 N-terminal" evidence="2">
    <location>
        <begin position="38"/>
        <end position="158"/>
    </location>
</feature>
<dbReference type="Gene3D" id="3.40.390.10">
    <property type="entry name" value="Collagenase (Catalytic Domain)"/>
    <property type="match status" value="1"/>
</dbReference>
<dbReference type="HOGENOM" id="CLU_048556_0_0_10"/>
<keyword evidence="4" id="KW-1185">Reference proteome</keyword>
<protein>
    <submittedName>
        <fullName evidence="3">IgA Peptidase M64</fullName>
    </submittedName>
</protein>
<dbReference type="STRING" id="649761.HMPREF0973_01522"/>
<dbReference type="GO" id="GO:0008237">
    <property type="term" value="F:metallopeptidase activity"/>
    <property type="evidence" value="ECO:0007669"/>
    <property type="project" value="InterPro"/>
</dbReference>
<dbReference type="Pfam" id="PF09471">
    <property type="entry name" value="Peptidase_M64"/>
    <property type="match status" value="2"/>
</dbReference>
<reference evidence="3 4" key="1">
    <citation type="submission" date="2009-09" db="EMBL/GenBank/DDBJ databases">
        <authorList>
            <person name="Weinstock G."/>
            <person name="Sodergren E."/>
            <person name="Clifton S."/>
            <person name="Fulton L."/>
            <person name="Fulton B."/>
            <person name="Courtney L."/>
            <person name="Fronick C."/>
            <person name="Harrison M."/>
            <person name="Strong C."/>
            <person name="Farmer C."/>
            <person name="Delahaunty K."/>
            <person name="Markovic C."/>
            <person name="Hall O."/>
            <person name="Minx P."/>
            <person name="Tomlinson C."/>
            <person name="Mitreva M."/>
            <person name="Nelson J."/>
            <person name="Hou S."/>
            <person name="Wollam A."/>
            <person name="Pepin K.H."/>
            <person name="Johnson M."/>
            <person name="Bhonagiri V."/>
            <person name="Nash W.E."/>
            <person name="Warren W."/>
            <person name="Chinwalla A."/>
            <person name="Mardis E.R."/>
            <person name="Wilson R.K."/>
        </authorList>
    </citation>
    <scope>NUCLEOTIDE SEQUENCE [LARGE SCALE GENOMIC DNA]</scope>
    <source>
        <strain evidence="3 4">F0319</strain>
    </source>
</reference>
<comment type="caution">
    <text evidence="3">The sequence shown here is derived from an EMBL/GenBank/DDBJ whole genome shotgun (WGS) entry which is preliminary data.</text>
</comment>
<dbReference type="Proteomes" id="UP000003327">
    <property type="component" value="Unassembled WGS sequence"/>
</dbReference>
<sequence>MITIWRKIKNNSNQFSRPMRKVITTLLLALSMGAFAQDFNHYFEDATLRLDYIFAGNAKEQTIAVDELSRIPHWYGKHERLAEVPVEGNGQVIVRDHRTQKVIYRNSFSTLFQEWLTYDEAQGDSKKSFENVFLVPYPKDTADVTIELRNNRREVTNRMTHTVAPRDILIRHIGERNVTPYETLQQAADPSHCIHIAYIAEGYTETEMPIFIKDCRIAMEALFAHEPFKSLRSRFNIVAVKAPSVDSGTSEPSKGIWKNTALHSHFDTFYSDRYLTTLHLKDLHNWLAGTPYEHIIVLVNTEKYGGGGILNSYNLSMAHHAYFKPVVVHEFGHSFAGLGDEYAYAKEEINMYPKDVEPWEPNLTTLVDFHNKWEGMIDKKTPLPTPEPTDLDKPNARRDKWKVGAYEPAGYAQHGVYRAYPDCRMRTNAHPEFCPACTQAITRLIKFYTGEAPL</sequence>
<accession>C9MPI1</accession>
<dbReference type="InterPro" id="IPR024079">
    <property type="entry name" value="MetalloPept_cat_dom_sf"/>
</dbReference>
<organism evidence="3 4">
    <name type="scientific">Prevotella veroralis F0319</name>
    <dbReference type="NCBI Taxonomy" id="649761"/>
    <lineage>
        <taxon>Bacteria</taxon>
        <taxon>Pseudomonadati</taxon>
        <taxon>Bacteroidota</taxon>
        <taxon>Bacteroidia</taxon>
        <taxon>Bacteroidales</taxon>
        <taxon>Prevotellaceae</taxon>
        <taxon>Prevotella</taxon>
    </lineage>
</organism>
<dbReference type="InterPro" id="IPR038171">
    <property type="entry name" value="M64_N_sf"/>
</dbReference>
<evidence type="ECO:0000259" key="2">
    <source>
        <dbReference type="Pfam" id="PF16217"/>
    </source>
</evidence>
<evidence type="ECO:0000313" key="4">
    <source>
        <dbReference type="Proteomes" id="UP000003327"/>
    </source>
</evidence>
<feature type="chain" id="PRO_5002999955" evidence="1">
    <location>
        <begin position="37"/>
        <end position="454"/>
    </location>
</feature>
<dbReference type="eggNOG" id="COG2304">
    <property type="taxonomic scope" value="Bacteria"/>
</dbReference>
<dbReference type="Pfam" id="PF16217">
    <property type="entry name" value="M64_N"/>
    <property type="match status" value="1"/>
</dbReference>
<dbReference type="Gene3D" id="2.60.40.3250">
    <property type="entry name" value="Peptidase M64, N-terminal domain"/>
    <property type="match status" value="1"/>
</dbReference>
<evidence type="ECO:0000313" key="3">
    <source>
        <dbReference type="EMBL" id="EEX18578.1"/>
    </source>
</evidence>
<dbReference type="EMBL" id="ACVA01000033">
    <property type="protein sequence ID" value="EEX18578.1"/>
    <property type="molecule type" value="Genomic_DNA"/>
</dbReference>
<gene>
    <name evidence="3" type="ORF">HMPREF0973_01522</name>
</gene>
<feature type="signal peptide" evidence="1">
    <location>
        <begin position="1"/>
        <end position="36"/>
    </location>
</feature>
<proteinExistence type="predicted"/>